<reference evidence="3 4" key="1">
    <citation type="submission" date="2022-12" db="EMBL/GenBank/DDBJ databases">
        <title>Chitinophagaceae gen. sp. nov., a new member of the family Chitinophagaceae, isolated from soil in a chemical factory.</title>
        <authorList>
            <person name="Ke Z."/>
        </authorList>
    </citation>
    <scope>NUCLEOTIDE SEQUENCE [LARGE SCALE GENOMIC DNA]</scope>
    <source>
        <strain evidence="3 4">LY-5</strain>
    </source>
</reference>
<dbReference type="RefSeq" id="WP_407031172.1">
    <property type="nucleotide sequence ID" value="NZ_JAQGEF010000008.1"/>
</dbReference>
<proteinExistence type="predicted"/>
<evidence type="ECO:0000313" key="4">
    <source>
        <dbReference type="Proteomes" id="UP001210231"/>
    </source>
</evidence>
<accession>A0ABT4UKJ9</accession>
<name>A0ABT4UKJ9_9BACT</name>
<keyword evidence="2" id="KW-0732">Signal</keyword>
<comment type="caution">
    <text evidence="3">The sequence shown here is derived from an EMBL/GenBank/DDBJ whole genome shotgun (WGS) entry which is preliminary data.</text>
</comment>
<evidence type="ECO:0000256" key="2">
    <source>
        <dbReference type="SAM" id="SignalP"/>
    </source>
</evidence>
<keyword evidence="1" id="KW-0175">Coiled coil</keyword>
<evidence type="ECO:0000256" key="1">
    <source>
        <dbReference type="SAM" id="Coils"/>
    </source>
</evidence>
<feature type="chain" id="PRO_5047451851" evidence="2">
    <location>
        <begin position="20"/>
        <end position="109"/>
    </location>
</feature>
<evidence type="ECO:0000313" key="3">
    <source>
        <dbReference type="EMBL" id="MDA3614847.1"/>
    </source>
</evidence>
<sequence length="109" mass="12338">MKKVILSTGLSLVALFGFAEKNSSVNTNASSNTAINIQAVLEENMQLKLEKENLNNQVEELSAQVRFSNLMSKLNFKLQKEELQNESENAVYLKNYNRLMLNTILNLSK</sequence>
<dbReference type="EMBL" id="JAQGEF010000008">
    <property type="protein sequence ID" value="MDA3614847.1"/>
    <property type="molecule type" value="Genomic_DNA"/>
</dbReference>
<keyword evidence="4" id="KW-1185">Reference proteome</keyword>
<feature type="signal peptide" evidence="2">
    <location>
        <begin position="1"/>
        <end position="19"/>
    </location>
</feature>
<protein>
    <submittedName>
        <fullName evidence="3">Uncharacterized protein</fullName>
    </submittedName>
</protein>
<dbReference type="Proteomes" id="UP001210231">
    <property type="component" value="Unassembled WGS sequence"/>
</dbReference>
<feature type="coiled-coil region" evidence="1">
    <location>
        <begin position="37"/>
        <end position="71"/>
    </location>
</feature>
<gene>
    <name evidence="3" type="ORF">O3P16_08505</name>
</gene>
<organism evidence="3 4">
    <name type="scientific">Polluticaenibacter yanchengensis</name>
    <dbReference type="NCBI Taxonomy" id="3014562"/>
    <lineage>
        <taxon>Bacteria</taxon>
        <taxon>Pseudomonadati</taxon>
        <taxon>Bacteroidota</taxon>
        <taxon>Chitinophagia</taxon>
        <taxon>Chitinophagales</taxon>
        <taxon>Chitinophagaceae</taxon>
        <taxon>Polluticaenibacter</taxon>
    </lineage>
</organism>